<evidence type="ECO:0000313" key="5">
    <source>
        <dbReference type="EMBL" id="KAJ3424771.1"/>
    </source>
</evidence>
<feature type="region of interest" description="Disordered" evidence="3">
    <location>
        <begin position="969"/>
        <end position="988"/>
    </location>
</feature>
<feature type="compositionally biased region" description="Low complexity" evidence="3">
    <location>
        <begin position="971"/>
        <end position="988"/>
    </location>
</feature>
<feature type="compositionally biased region" description="Basic and acidic residues" evidence="3">
    <location>
        <begin position="644"/>
        <end position="679"/>
    </location>
</feature>
<keyword evidence="1 2" id="KW-0175">Coiled coil</keyword>
<keyword evidence="4" id="KW-0472">Membrane</keyword>
<protein>
    <submittedName>
        <fullName evidence="5">Nnp-1 protein putative nuclear protein 1 nop52</fullName>
    </submittedName>
</protein>
<comment type="caution">
    <text evidence="5">The sequence shown here is derived from an EMBL/GenBank/DDBJ whole genome shotgun (WGS) entry which is preliminary data.</text>
</comment>
<evidence type="ECO:0000313" key="6">
    <source>
        <dbReference type="Proteomes" id="UP001146793"/>
    </source>
</evidence>
<sequence>MEKQKELLTNLYSHDLNLLTKTIKQLEEIIKNQNYNSFFLNNLIQNLYLSLRTLPLTKINSLIGLVFTLYQHENGSLLLKTTNKDLLVSLVGYKKELILPITETYLDVMNVNKNSHPNHEMLPFASALVIEFFTTENCTDRILLARKSIFDTLIKKETTDRIVDIFCFLLKRWKCNNATDVYEVCEWANYLSTKEIKNDQLERILIHFLELILRNSFNSTKIQIISLLKKFMTYFQTNANKLIEIHPTIVFIISILLMAPLTFQNQKELILIIKDLIHNNDKKKVPLSNFQFLLFPLLKLLTKFNGNEILCKEIYQILNFLKDNYLLINKKLKPNQKDQMLFQLINKEGLFYLSFFQRVYLMFSSNPNNIIALNEKQNNNIYLAKLSKKLLLLYYTSIFITSKPSNIIRLCNQMNELINNDYTKQSSTIINFYFFLLSLPKFEKNSLIIHSLINSIKQNFMLIKKYNSTIFQSLENIGNSLNLIPEYVDIYTKIYLSNFQIFPKLAQLYQKYLNSDQLQIRVSIINSIKSVAIETPTKAFLLLPEISNYLFDDNQNPLLISIAIQIIKILSKSKLINILELWILLKKKKLLNNNHLLIKKNIIKLFSVSSKYNFNLSKEEERLIIERSLMNKRKNTNSIINENENTKEKNIKKNEQEKGNDDYKEEKEENDKDDFKEREEDGEDDDDEEEQEEEKEEEEEDILITTKRVRVFSQFIKELWKCINNDKLKYYCIKTLKKYSKNNILILYLNYNSKRHSKILLNILFNLKQDELKIKKHLLILISNIIQFELTLNRTFISPKNLTIEEISINKISKHINKKITNNNYNHNNKKIFDTKMLFNFKFDPQCKFEIKNLKYIKKQSMEYLNIFKSCILKLAWFQNASFRSLLLKGLNFFISNYYKFCLKFELLKLFYKKKIVNISTIKLKVLNNIKNNLLDIKNETKNSKINYLIALGSLISNIDEKDLLYENENKNNMNNNNDNNNENENNKNNNNNRFFFQFISDIADIFNNILSNNNQNNNNHNKYYCQIGRYYIITKLWKSHQEYCVNLLNKLKLSSEYYEDNENDVGSNIGAWQALGLTGRYFYLNNFKKDFLDEIFIYFRIDLKDINTFNQLIGFSYLIDAIRDYIGIKEIKNIFDFCYDQIINKDLDLNDIKFNNYVYLIGNLINNNVGNKIIRFKQIEKLGIKFLSLLKLDHFKYQKIQGQIIESFSLICFNVFNYYEKINKGGNLQLNKLELNHFLKILLNIVNNNNNNNNTNNNSNNKYPIHLIESGIFSILQLSINIFSLPFKQNNLKFIQQYYRSFMNSLIPNLNQFNNLTINMYSSLSLGIFNYCFEIINFKNSNLTSIMNHLPENILIKNLFNQILNNDNSKLIIVIQCFSQIIKLPSINWSQIFYNLFKSLLPINNLKIEIFNLIFNKKFDHLLNLLLIDNQFELYPIKIQIILINNFQNILNSKVFIFEEEEKKRLKIQEKELKNSKNEKFKKKKKQIIQKNVIIQKKQKKKRKHHDKNRNDSGSRNENEILIFLRRFFWSVSLIYSKNKKPQILFYQKIKEFFLTKENSQNSFLFIKKFIKNEIFVQFNNFNFKNNDNEEILNSICEIISIFPINEIKKKISLNEDNLKNCFLKIMLFKNNPKKWKFLKQFLPQIIEINSKYTQSHSKKYNNNSLITHSKNNNDDDDLIKRIFANCITLKQKRKLIISLLKQYKIETNNTIINLIKRLLFDYLKFSYPFFQNIQFNKINFEFNQLLSILLIFTPLGNDSIFLKKIINFLFKLLNNQTFYLHHIEIYNSIINLSFMDDKVFNNKDLKNYINKLSIEHFQNLLK</sequence>
<dbReference type="PANTHER" id="PTHR15073:SF1">
    <property type="entry name" value="RETICULOCYTE-BINDING PROTEIN HOMOLOG 2A"/>
    <property type="match status" value="1"/>
</dbReference>
<feature type="transmembrane region" description="Helical" evidence="4">
    <location>
        <begin position="242"/>
        <end position="263"/>
    </location>
</feature>
<name>A0AAV7Y4K2_9EUKA</name>
<evidence type="ECO:0000256" key="3">
    <source>
        <dbReference type="SAM" id="MobiDB-lite"/>
    </source>
</evidence>
<keyword evidence="4" id="KW-0812">Transmembrane</keyword>
<dbReference type="InterPro" id="IPR051483">
    <property type="entry name" value="MAP7_domain-containing"/>
</dbReference>
<keyword evidence="4" id="KW-1133">Transmembrane helix</keyword>
<feature type="coiled-coil region" evidence="2">
    <location>
        <begin position="1460"/>
        <end position="1487"/>
    </location>
</feature>
<gene>
    <name evidence="5" type="ORF">M0812_27197</name>
</gene>
<feature type="region of interest" description="Disordered" evidence="3">
    <location>
        <begin position="636"/>
        <end position="701"/>
    </location>
</feature>
<evidence type="ECO:0000256" key="4">
    <source>
        <dbReference type="SAM" id="Phobius"/>
    </source>
</evidence>
<evidence type="ECO:0000256" key="1">
    <source>
        <dbReference type="ARBA" id="ARBA00023054"/>
    </source>
</evidence>
<dbReference type="Proteomes" id="UP001146793">
    <property type="component" value="Unassembled WGS sequence"/>
</dbReference>
<accession>A0AAV7Y4K2</accession>
<dbReference type="PANTHER" id="PTHR15073">
    <property type="entry name" value="MICROTUBULE-ASSOCIATED PROTEIN"/>
    <property type="match status" value="1"/>
</dbReference>
<organism evidence="5 6">
    <name type="scientific">Anaeramoeba flamelloides</name>
    <dbReference type="NCBI Taxonomy" id="1746091"/>
    <lineage>
        <taxon>Eukaryota</taxon>
        <taxon>Metamonada</taxon>
        <taxon>Anaeramoebidae</taxon>
        <taxon>Anaeramoeba</taxon>
    </lineage>
</organism>
<dbReference type="EMBL" id="JANTQA010000070">
    <property type="protein sequence ID" value="KAJ3424771.1"/>
    <property type="molecule type" value="Genomic_DNA"/>
</dbReference>
<proteinExistence type="predicted"/>
<reference evidence="5" key="1">
    <citation type="submission" date="2022-08" db="EMBL/GenBank/DDBJ databases">
        <title>Novel sulphate-reducing endosymbionts in the free-living metamonad Anaeramoeba.</title>
        <authorList>
            <person name="Jerlstrom-Hultqvist J."/>
            <person name="Cepicka I."/>
            <person name="Gallot-Lavallee L."/>
            <person name="Salas-Leiva D."/>
            <person name="Curtis B.A."/>
            <person name="Zahonova K."/>
            <person name="Pipaliya S."/>
            <person name="Dacks J."/>
            <person name="Roger A.J."/>
        </authorList>
    </citation>
    <scope>NUCLEOTIDE SEQUENCE</scope>
    <source>
        <strain evidence="5">Busselton2</strain>
    </source>
</reference>
<evidence type="ECO:0000256" key="2">
    <source>
        <dbReference type="SAM" id="Coils"/>
    </source>
</evidence>
<feature type="compositionally biased region" description="Acidic residues" evidence="3">
    <location>
        <begin position="680"/>
        <end position="701"/>
    </location>
</feature>